<dbReference type="OMA" id="LDWHGPH"/>
<dbReference type="InterPro" id="IPR012020">
    <property type="entry name" value="ABHD4"/>
</dbReference>
<evidence type="ECO:0000256" key="3">
    <source>
        <dbReference type="SAM" id="SignalP"/>
    </source>
</evidence>
<organism evidence="5 6">
    <name type="scientific">Entamoeba histolytica</name>
    <dbReference type="NCBI Taxonomy" id="5759"/>
    <lineage>
        <taxon>Eukaryota</taxon>
        <taxon>Amoebozoa</taxon>
        <taxon>Evosea</taxon>
        <taxon>Archamoebae</taxon>
        <taxon>Mastigamoebida</taxon>
        <taxon>Entamoebidae</taxon>
        <taxon>Entamoeba</taxon>
    </lineage>
</organism>
<evidence type="ECO:0000313" key="5">
    <source>
        <dbReference type="EMBL" id="GAT91455.1"/>
    </source>
</evidence>
<dbReference type="InterPro" id="IPR000073">
    <property type="entry name" value="AB_hydrolase_1"/>
</dbReference>
<feature type="domain" description="AB hydrolase-1" evidence="4">
    <location>
        <begin position="99"/>
        <end position="318"/>
    </location>
</feature>
<evidence type="ECO:0000256" key="2">
    <source>
        <dbReference type="PIRSR" id="PIRSR005211-1"/>
    </source>
</evidence>
<evidence type="ECO:0000256" key="1">
    <source>
        <dbReference type="ARBA" id="ARBA00010884"/>
    </source>
</evidence>
<reference evidence="5 6" key="1">
    <citation type="submission" date="2016-05" db="EMBL/GenBank/DDBJ databases">
        <title>First whole genome sequencing of Entamoeba histolytica HM1:IMSS-clone-6.</title>
        <authorList>
            <person name="Mukherjee Avik.K."/>
            <person name="Izumyama S."/>
            <person name="Nakada-Tsukui K."/>
            <person name="Nozaki T."/>
        </authorList>
    </citation>
    <scope>NUCLEOTIDE SEQUENCE [LARGE SCALE GENOMIC DNA]</scope>
    <source>
        <strain evidence="5 6">HM1:IMSS clone 6</strain>
    </source>
</reference>
<feature type="chain" id="PRO_5023905728" evidence="3">
    <location>
        <begin position="19"/>
        <end position="389"/>
    </location>
</feature>
<keyword evidence="5" id="KW-0378">Hydrolase</keyword>
<accession>A0A5K1VC30</accession>
<dbReference type="GO" id="GO:0051792">
    <property type="term" value="P:medium-chain fatty acid biosynthetic process"/>
    <property type="evidence" value="ECO:0007669"/>
    <property type="project" value="TreeGrafter"/>
</dbReference>
<dbReference type="Gene3D" id="3.40.50.1820">
    <property type="entry name" value="alpha/beta hydrolase"/>
    <property type="match status" value="1"/>
</dbReference>
<dbReference type="VEuPathDB" id="AmoebaDB:EHI7A_188040"/>
<feature type="active site" description="Charge relay system" evidence="2">
    <location>
        <position position="179"/>
    </location>
</feature>
<proteinExistence type="inferred from homology"/>
<dbReference type="VEuPathDB" id="AmoebaDB:KM1_288070"/>
<dbReference type="Proteomes" id="UP000078387">
    <property type="component" value="Unassembled WGS sequence"/>
</dbReference>
<feature type="active site" description="Charge relay system" evidence="2">
    <location>
        <position position="315"/>
    </location>
</feature>
<feature type="active site" description="Charge relay system" evidence="2">
    <location>
        <position position="348"/>
    </location>
</feature>
<dbReference type="VEuPathDB" id="AmoebaDB:EHI5A_226080"/>
<comment type="similarity">
    <text evidence="1">Belongs to the AB hydrolase superfamily. AB hydrolase 4 family.</text>
</comment>
<keyword evidence="3" id="KW-0732">Signal</keyword>
<dbReference type="GO" id="GO:0047372">
    <property type="term" value="F:monoacylglycerol lipase activity"/>
    <property type="evidence" value="ECO:0007669"/>
    <property type="project" value="TreeGrafter"/>
</dbReference>
<dbReference type="EMBL" id="BDEQ01000001">
    <property type="protein sequence ID" value="GAT91455.1"/>
    <property type="molecule type" value="Genomic_DNA"/>
</dbReference>
<feature type="signal peptide" evidence="3">
    <location>
        <begin position="1"/>
        <end position="18"/>
    </location>
</feature>
<evidence type="ECO:0000259" key="4">
    <source>
        <dbReference type="Pfam" id="PF00561"/>
    </source>
</evidence>
<gene>
    <name evidence="5" type="ORF">CL6EHI_152050</name>
</gene>
<dbReference type="InterPro" id="IPR050960">
    <property type="entry name" value="AB_hydrolase_4_sf"/>
</dbReference>
<dbReference type="VEuPathDB" id="AmoebaDB:EHI8A_219920"/>
<dbReference type="GO" id="GO:0051793">
    <property type="term" value="P:medium-chain fatty acid catabolic process"/>
    <property type="evidence" value="ECO:0007669"/>
    <property type="project" value="TreeGrafter"/>
</dbReference>
<dbReference type="InterPro" id="IPR029058">
    <property type="entry name" value="AB_hydrolase_fold"/>
</dbReference>
<dbReference type="Pfam" id="PF00561">
    <property type="entry name" value="Abhydrolase_1"/>
    <property type="match status" value="1"/>
</dbReference>
<evidence type="ECO:0000313" key="6">
    <source>
        <dbReference type="Proteomes" id="UP000078387"/>
    </source>
</evidence>
<sequence length="389" mass="43788">MMILSLIVFLFLVHLPNLKEDQPSLISSPSSLCKILSEKIILRPFQLPVSIGSGIQQMLYVGIRFSVQLKFNRQLVDSSDGGYFALDWLDQPDLPDDAPIILVYHGLAGGSRESYVERFCYYASKKNYRMCVFTCRGCAGTLIKTPRAYSSTNLDDSITSFKIIHNQYPKAPIMTIGYSLGGMILTQVVCRLTNEFIKEVNYLGCIAVSPTWDSLIISDLVPQLFMENFFKSLQRIIVKNVDLLIGAVKNKVINVDLQVLYKQATRKNILGFDKNFNSKIFKYGSYETYYYDIELWYSLLARSKVPFLTFNSQDDPIAISSKGSRSRISNAIHASSNTISIFTQTGGHLGWVGKKKGSAGWDDSVALQYFDALVELNKTGELENLINQN</sequence>
<dbReference type="AlphaFoldDB" id="A0A5K1VC30"/>
<comment type="caution">
    <text evidence="5">The sequence shown here is derived from an EMBL/GenBank/DDBJ whole genome shotgun (WGS) entry which is preliminary data.</text>
</comment>
<protein>
    <submittedName>
        <fullName evidence="5">Alpha beta hydrolase domain protein putative</fullName>
    </submittedName>
</protein>
<dbReference type="GO" id="GO:0008126">
    <property type="term" value="F:acetylesterase activity"/>
    <property type="evidence" value="ECO:0007669"/>
    <property type="project" value="TreeGrafter"/>
</dbReference>
<dbReference type="PANTHER" id="PTHR10794">
    <property type="entry name" value="ABHYDROLASE DOMAIN-CONTAINING PROTEIN"/>
    <property type="match status" value="1"/>
</dbReference>
<dbReference type="SUPFAM" id="SSF53474">
    <property type="entry name" value="alpha/beta-Hydrolases"/>
    <property type="match status" value="1"/>
</dbReference>
<dbReference type="PANTHER" id="PTHR10794:SF63">
    <property type="entry name" value="ALPHA_BETA HYDROLASE 1, ISOFORM A"/>
    <property type="match status" value="1"/>
</dbReference>
<name>A0A5K1VC30_ENTHI</name>
<dbReference type="PIRSF" id="PIRSF005211">
    <property type="entry name" value="Ab_hydro_YheT"/>
    <property type="match status" value="1"/>
</dbReference>
<dbReference type="VEuPathDB" id="AmoebaDB:EHI_152050"/>